<feature type="compositionally biased region" description="Low complexity" evidence="8">
    <location>
        <begin position="227"/>
        <end position="266"/>
    </location>
</feature>
<dbReference type="InterPro" id="IPR036688">
    <property type="entry name" value="MoeA_C_domain_IV_sf"/>
</dbReference>
<comment type="cofactor">
    <cofactor evidence="7">
        <name>Mg(2+)</name>
        <dbReference type="ChEBI" id="CHEBI:18420"/>
    </cofactor>
</comment>
<evidence type="ECO:0000256" key="6">
    <source>
        <dbReference type="ARBA" id="ARBA00047317"/>
    </source>
</evidence>
<dbReference type="InterPro" id="IPR005110">
    <property type="entry name" value="MoeA_linker/N"/>
</dbReference>
<dbReference type="PANTHER" id="PTHR10192">
    <property type="entry name" value="MOLYBDOPTERIN BIOSYNTHESIS PROTEIN"/>
    <property type="match status" value="1"/>
</dbReference>
<evidence type="ECO:0000259" key="9">
    <source>
        <dbReference type="SMART" id="SM00852"/>
    </source>
</evidence>
<dbReference type="OrthoDB" id="9804758at2"/>
<dbReference type="SUPFAM" id="SSF63867">
    <property type="entry name" value="MoeA C-terminal domain-like"/>
    <property type="match status" value="1"/>
</dbReference>
<keyword evidence="7" id="KW-0460">Magnesium</keyword>
<dbReference type="SUPFAM" id="SSF53218">
    <property type="entry name" value="Molybdenum cofactor biosynthesis proteins"/>
    <property type="match status" value="1"/>
</dbReference>
<dbReference type="InterPro" id="IPR005111">
    <property type="entry name" value="MoeA_C_domain_IV"/>
</dbReference>
<dbReference type="Gene3D" id="2.170.190.11">
    <property type="entry name" value="Molybdopterin biosynthesis moea protein, domain 3"/>
    <property type="match status" value="1"/>
</dbReference>
<comment type="similarity">
    <text evidence="3 7">Belongs to the MoeA family.</text>
</comment>
<dbReference type="GO" id="GO:0006777">
    <property type="term" value="P:Mo-molybdopterin cofactor biosynthetic process"/>
    <property type="evidence" value="ECO:0007669"/>
    <property type="project" value="UniProtKB-UniRule"/>
</dbReference>
<evidence type="ECO:0000256" key="8">
    <source>
        <dbReference type="SAM" id="MobiDB-lite"/>
    </source>
</evidence>
<dbReference type="Pfam" id="PF03454">
    <property type="entry name" value="MoeA_C"/>
    <property type="match status" value="1"/>
</dbReference>
<dbReference type="EC" id="2.10.1.1" evidence="7"/>
<dbReference type="Gene3D" id="2.40.340.10">
    <property type="entry name" value="MoeA, C-terminal, domain IV"/>
    <property type="match status" value="1"/>
</dbReference>
<keyword evidence="7" id="KW-0479">Metal-binding</keyword>
<comment type="caution">
    <text evidence="10">The sequence shown here is derived from an EMBL/GenBank/DDBJ whole genome shotgun (WGS) entry which is preliminary data.</text>
</comment>
<dbReference type="Proteomes" id="UP000257080">
    <property type="component" value="Unassembled WGS sequence"/>
</dbReference>
<evidence type="ECO:0000256" key="7">
    <source>
        <dbReference type="RuleBase" id="RU365090"/>
    </source>
</evidence>
<dbReference type="InterPro" id="IPR036425">
    <property type="entry name" value="MoaB/Mog-like_dom_sf"/>
</dbReference>
<protein>
    <recommendedName>
        <fullName evidence="7">Molybdopterin molybdenumtransferase</fullName>
        <ecNumber evidence="7">2.10.1.1</ecNumber>
    </recommendedName>
</protein>
<evidence type="ECO:0000313" key="11">
    <source>
        <dbReference type="Proteomes" id="UP000257080"/>
    </source>
</evidence>
<dbReference type="SUPFAM" id="SSF63882">
    <property type="entry name" value="MoeA N-terminal region -like"/>
    <property type="match status" value="2"/>
</dbReference>
<dbReference type="SMART" id="SM00852">
    <property type="entry name" value="MoCF_biosynth"/>
    <property type="match status" value="1"/>
</dbReference>
<evidence type="ECO:0000256" key="4">
    <source>
        <dbReference type="ARBA" id="ARBA00022505"/>
    </source>
</evidence>
<dbReference type="PANTHER" id="PTHR10192:SF5">
    <property type="entry name" value="GEPHYRIN"/>
    <property type="match status" value="1"/>
</dbReference>
<feature type="domain" description="MoaB/Mog" evidence="9">
    <location>
        <begin position="342"/>
        <end position="488"/>
    </location>
</feature>
<dbReference type="InterPro" id="IPR001453">
    <property type="entry name" value="MoaB/Mog_dom"/>
</dbReference>
<comment type="catalytic activity">
    <reaction evidence="6">
        <text>adenylyl-molybdopterin + molybdate = Mo-molybdopterin + AMP + H(+)</text>
        <dbReference type="Rhea" id="RHEA:35047"/>
        <dbReference type="ChEBI" id="CHEBI:15378"/>
        <dbReference type="ChEBI" id="CHEBI:36264"/>
        <dbReference type="ChEBI" id="CHEBI:62727"/>
        <dbReference type="ChEBI" id="CHEBI:71302"/>
        <dbReference type="ChEBI" id="CHEBI:456215"/>
        <dbReference type="EC" id="2.10.1.1"/>
    </reaction>
</comment>
<name>A0A3E0WD36_9MICO</name>
<accession>A0A3E0WD36</accession>
<organism evidence="10 11">
    <name type="scientific">Subtercola boreus</name>
    <dbReference type="NCBI Taxonomy" id="120213"/>
    <lineage>
        <taxon>Bacteria</taxon>
        <taxon>Bacillati</taxon>
        <taxon>Actinomycetota</taxon>
        <taxon>Actinomycetes</taxon>
        <taxon>Micrococcales</taxon>
        <taxon>Microbacteriaceae</taxon>
        <taxon>Subtercola</taxon>
    </lineage>
</organism>
<comment type="function">
    <text evidence="1 7">Catalyzes the insertion of molybdate into adenylated molybdopterin with the concomitant release of AMP.</text>
</comment>
<keyword evidence="4 7" id="KW-0500">Molybdenum</keyword>
<proteinExistence type="inferred from homology"/>
<keyword evidence="5 7" id="KW-0501">Molybdenum cofactor biosynthesis</keyword>
<dbReference type="GO" id="GO:0005829">
    <property type="term" value="C:cytosol"/>
    <property type="evidence" value="ECO:0007669"/>
    <property type="project" value="TreeGrafter"/>
</dbReference>
<evidence type="ECO:0000313" key="10">
    <source>
        <dbReference type="EMBL" id="RFA28048.1"/>
    </source>
</evidence>
<dbReference type="GO" id="GO:0061599">
    <property type="term" value="F:molybdopterin molybdotransferase activity"/>
    <property type="evidence" value="ECO:0007669"/>
    <property type="project" value="UniProtKB-UniRule"/>
</dbReference>
<dbReference type="InterPro" id="IPR036135">
    <property type="entry name" value="MoeA_linker/N_sf"/>
</dbReference>
<evidence type="ECO:0000256" key="1">
    <source>
        <dbReference type="ARBA" id="ARBA00002901"/>
    </source>
</evidence>
<dbReference type="GO" id="GO:0046872">
    <property type="term" value="F:metal ion binding"/>
    <property type="evidence" value="ECO:0007669"/>
    <property type="project" value="UniProtKB-UniRule"/>
</dbReference>
<evidence type="ECO:0000256" key="3">
    <source>
        <dbReference type="ARBA" id="ARBA00010763"/>
    </source>
</evidence>
<dbReference type="Pfam" id="PF03453">
    <property type="entry name" value="MoeA_N"/>
    <property type="match status" value="2"/>
</dbReference>
<evidence type="ECO:0000256" key="2">
    <source>
        <dbReference type="ARBA" id="ARBA00005046"/>
    </source>
</evidence>
<keyword evidence="7" id="KW-0808">Transferase</keyword>
<dbReference type="AlphaFoldDB" id="A0A3E0WD36"/>
<dbReference type="Gene3D" id="3.40.980.10">
    <property type="entry name" value="MoaB/Mog-like domain"/>
    <property type="match status" value="1"/>
</dbReference>
<dbReference type="CDD" id="cd00887">
    <property type="entry name" value="MoeA"/>
    <property type="match status" value="1"/>
</dbReference>
<evidence type="ECO:0000256" key="5">
    <source>
        <dbReference type="ARBA" id="ARBA00023150"/>
    </source>
</evidence>
<dbReference type="Pfam" id="PF00994">
    <property type="entry name" value="MoCF_biosynth"/>
    <property type="match status" value="1"/>
</dbReference>
<sequence>MRARLCGRGFFARRGAGCEPQLRNTQHDGHPPILEAPAGPEGPRAHIVDSGSGHVGGVRQDGRVNRRPIEEHRAAVERLLAPLADNRPSERLVVSPQRMAARPGEYRGRVLATEVVSPTDLPAFDNSQMDGYAVSWFDLVTASPEHPVTVSVAAQIAAGDGGSPLIAGTAAPIMTGAPVPVGADAVVPIEQALPPVFPDQALVDGGPDQQPDLILGNGVSDGSVRPSAQDAATSGSGAQSTATGRADVPGAPESAAAAPSAAVGDATDVPAPDAPRDGHPGGPTVAFTSPVTPGAFIRRAGSDVAAGAVLLPVGTTLGPAQFGVIAGTGLTEVEVVRRLRVLLVSTGHEIRDPGTALTEGQIFDANSIALSSALLDAGCEVTAVACRSDDAPVLLGILNQHGPAADLIITVGGVSAGAREVVRDALAPLGVEFSTIAMQPGGPQGFGLAVIPSSAPSTPLTRPTLCLPGNPVSALISFEMFVRPVLRRLSAFEPAERVREVAMLSEAADSPPGIYQVRRGFVGDDGTVALVGGPSSHLLHSYASSNALVHLPVEVEHLDAGDPVMVWRIDE</sequence>
<feature type="region of interest" description="Disordered" evidence="8">
    <location>
        <begin position="198"/>
        <end position="287"/>
    </location>
</feature>
<dbReference type="InterPro" id="IPR038987">
    <property type="entry name" value="MoeA-like"/>
</dbReference>
<dbReference type="UniPathway" id="UPA00344"/>
<dbReference type="EMBL" id="NBXE01000017">
    <property type="protein sequence ID" value="RFA28048.1"/>
    <property type="molecule type" value="Genomic_DNA"/>
</dbReference>
<gene>
    <name evidence="10" type="ORF">B7R25_04850</name>
</gene>
<feature type="region of interest" description="Disordered" evidence="8">
    <location>
        <begin position="21"/>
        <end position="67"/>
    </location>
</feature>
<comment type="pathway">
    <text evidence="2 7">Cofactor biosynthesis; molybdopterin biosynthesis.</text>
</comment>
<reference evidence="10 11" key="1">
    <citation type="submission" date="2017-04" db="EMBL/GenBank/DDBJ databases">
        <title>Comparative genome analysis of Subtercola boreus.</title>
        <authorList>
            <person name="Cho Y.-J."/>
            <person name="Cho A."/>
            <person name="Kim O.-S."/>
            <person name="Lee J.-I."/>
        </authorList>
    </citation>
    <scope>NUCLEOTIDE SEQUENCE [LARGE SCALE GENOMIC DNA]</scope>
    <source>
        <strain evidence="10 11">P28004</strain>
    </source>
</reference>